<evidence type="ECO:0000313" key="2">
    <source>
        <dbReference type="Proteomes" id="UP000827872"/>
    </source>
</evidence>
<dbReference type="EMBL" id="CM037614">
    <property type="protein sequence ID" value="KAH8015963.1"/>
    <property type="molecule type" value="Genomic_DNA"/>
</dbReference>
<keyword evidence="2" id="KW-1185">Reference proteome</keyword>
<protein>
    <submittedName>
        <fullName evidence="1">Uncharacterized protein</fullName>
    </submittedName>
</protein>
<name>A0ACB8G8F5_9SAUR</name>
<sequence>MLSAILYACLMLWGMWDFGPHPGNSFLPSDLNLTQTAQIFQDFMTRFNKIYWSQEEKDHRFKVFVENLKVICELQASELGTAQYGVTLFSDLAESEFEKIFGIPYPDQVPTLNQSGKPLKKHAKSCDWRKLGAITAVKKQGKCKSCWAFAAVSNIEALWNIHYHSPFNLSVQEVVDCVRCGDGCDGGYAWEAFQTVLNDSGLTEQEYYPYVGKPQQCRKDRGKPVAWIHDYEFLPRDEKYVAHVVASRGPVTAILNTKPLQHYQKGIIRRPSQECSPKRLDHVVLIVGYGEVKSRRGSWSGPYWIIQNSWGKTWGEQGYFRLHRGTNACGIAMYPVTAIVENTGTRSPGSCPP</sequence>
<accession>A0ACB8G8F5</accession>
<evidence type="ECO:0000313" key="1">
    <source>
        <dbReference type="EMBL" id="KAH8015963.1"/>
    </source>
</evidence>
<comment type="caution">
    <text evidence="1">The sequence shown here is derived from an EMBL/GenBank/DDBJ whole genome shotgun (WGS) entry which is preliminary data.</text>
</comment>
<organism evidence="1 2">
    <name type="scientific">Sphaerodactylus townsendi</name>
    <dbReference type="NCBI Taxonomy" id="933632"/>
    <lineage>
        <taxon>Eukaryota</taxon>
        <taxon>Metazoa</taxon>
        <taxon>Chordata</taxon>
        <taxon>Craniata</taxon>
        <taxon>Vertebrata</taxon>
        <taxon>Euteleostomi</taxon>
        <taxon>Lepidosauria</taxon>
        <taxon>Squamata</taxon>
        <taxon>Bifurcata</taxon>
        <taxon>Gekkota</taxon>
        <taxon>Sphaerodactylidae</taxon>
        <taxon>Sphaerodactylus</taxon>
    </lineage>
</organism>
<dbReference type="Proteomes" id="UP000827872">
    <property type="component" value="Linkage Group LG01"/>
</dbReference>
<gene>
    <name evidence="1" type="ORF">K3G42_010751</name>
</gene>
<reference evidence="1" key="1">
    <citation type="submission" date="2021-08" db="EMBL/GenBank/DDBJ databases">
        <title>The first chromosome-level gecko genome reveals the dynamic sex chromosomes of Neotropical dwarf geckos (Sphaerodactylidae: Sphaerodactylus).</title>
        <authorList>
            <person name="Pinto B.J."/>
            <person name="Keating S.E."/>
            <person name="Gamble T."/>
        </authorList>
    </citation>
    <scope>NUCLEOTIDE SEQUENCE</scope>
    <source>
        <strain evidence="1">TG3544</strain>
    </source>
</reference>
<proteinExistence type="predicted"/>